<name>A0A5S5DQ55_9SPHI</name>
<dbReference type="PANTHER" id="PTHR48097:SF5">
    <property type="entry name" value="LOW SPECIFICITY L-THREONINE ALDOLASE"/>
    <property type="match status" value="1"/>
</dbReference>
<dbReference type="InterPro" id="IPR015421">
    <property type="entry name" value="PyrdxlP-dep_Trfase_major"/>
</dbReference>
<reference evidence="5 6" key="1">
    <citation type="submission" date="2019-07" db="EMBL/GenBank/DDBJ databases">
        <title>Genomic Encyclopedia of Archaeal and Bacterial Type Strains, Phase II (KMG-II): from individual species to whole genera.</title>
        <authorList>
            <person name="Goeker M."/>
        </authorList>
    </citation>
    <scope>NUCLEOTIDE SEQUENCE [LARGE SCALE GENOMIC DNA]</scope>
    <source>
        <strain evidence="5 6">DSM 18850</strain>
    </source>
</reference>
<comment type="caution">
    <text evidence="5">The sequence shown here is derived from an EMBL/GenBank/DDBJ whole genome shotgun (WGS) entry which is preliminary data.</text>
</comment>
<dbReference type="Gene3D" id="3.90.1150.10">
    <property type="entry name" value="Aspartate Aminotransferase, domain 1"/>
    <property type="match status" value="1"/>
</dbReference>
<dbReference type="RefSeq" id="WP_148907887.1">
    <property type="nucleotide sequence ID" value="NZ_VNHX01000004.1"/>
</dbReference>
<dbReference type="GO" id="GO:0016829">
    <property type="term" value="F:lyase activity"/>
    <property type="evidence" value="ECO:0007669"/>
    <property type="project" value="InterPro"/>
</dbReference>
<comment type="cofactor">
    <cofactor evidence="1">
        <name>pyridoxal 5'-phosphate</name>
        <dbReference type="ChEBI" id="CHEBI:597326"/>
    </cofactor>
</comment>
<gene>
    <name evidence="5" type="ORF">BC792_104204</name>
</gene>
<dbReference type="Gene3D" id="3.40.640.10">
    <property type="entry name" value="Type I PLP-dependent aspartate aminotransferase-like (Major domain)"/>
    <property type="match status" value="1"/>
</dbReference>
<feature type="domain" description="Aromatic amino acid beta-eliminating lyase/threonine aldolase" evidence="4">
    <location>
        <begin position="27"/>
        <end position="287"/>
    </location>
</feature>
<dbReference type="Pfam" id="PF01212">
    <property type="entry name" value="Beta_elim_lyase"/>
    <property type="match status" value="1"/>
</dbReference>
<dbReference type="SUPFAM" id="SSF53383">
    <property type="entry name" value="PLP-dependent transferases"/>
    <property type="match status" value="1"/>
</dbReference>
<dbReference type="AlphaFoldDB" id="A0A5S5DQ55"/>
<protein>
    <submittedName>
        <fullName evidence="5">L-threonine aldolase</fullName>
    </submittedName>
</protein>
<evidence type="ECO:0000256" key="3">
    <source>
        <dbReference type="ARBA" id="ARBA00022898"/>
    </source>
</evidence>
<evidence type="ECO:0000313" key="6">
    <source>
        <dbReference type="Proteomes" id="UP000325105"/>
    </source>
</evidence>
<dbReference type="InterPro" id="IPR001597">
    <property type="entry name" value="ArAA_b-elim_lyase/Thr_aldolase"/>
</dbReference>
<dbReference type="GO" id="GO:0006520">
    <property type="term" value="P:amino acid metabolic process"/>
    <property type="evidence" value="ECO:0007669"/>
    <property type="project" value="InterPro"/>
</dbReference>
<keyword evidence="3" id="KW-0663">Pyridoxal phosphate</keyword>
<comment type="similarity">
    <text evidence="2">Belongs to the threonine aldolase family.</text>
</comment>
<dbReference type="EMBL" id="VNHX01000004">
    <property type="protein sequence ID" value="TYP96972.1"/>
    <property type="molecule type" value="Genomic_DNA"/>
</dbReference>
<keyword evidence="6" id="KW-1185">Reference proteome</keyword>
<evidence type="ECO:0000256" key="2">
    <source>
        <dbReference type="ARBA" id="ARBA00006966"/>
    </source>
</evidence>
<accession>A0A5S5DQ55</accession>
<evidence type="ECO:0000256" key="1">
    <source>
        <dbReference type="ARBA" id="ARBA00001933"/>
    </source>
</evidence>
<dbReference type="InterPro" id="IPR015422">
    <property type="entry name" value="PyrdxlP-dep_Trfase_small"/>
</dbReference>
<dbReference type="Proteomes" id="UP000325105">
    <property type="component" value="Unassembled WGS sequence"/>
</dbReference>
<evidence type="ECO:0000313" key="5">
    <source>
        <dbReference type="EMBL" id="TYP96972.1"/>
    </source>
</evidence>
<dbReference type="InterPro" id="IPR015424">
    <property type="entry name" value="PyrdxlP-dep_Trfase"/>
</dbReference>
<dbReference type="PANTHER" id="PTHR48097">
    <property type="entry name" value="L-THREONINE ALDOLASE-RELATED"/>
    <property type="match status" value="1"/>
</dbReference>
<dbReference type="OrthoDB" id="9774495at2"/>
<proteinExistence type="inferred from homology"/>
<organism evidence="5 6">
    <name type="scientific">Sphingobacterium allocomposti</name>
    <dbReference type="NCBI Taxonomy" id="415956"/>
    <lineage>
        <taxon>Bacteria</taxon>
        <taxon>Pseudomonadati</taxon>
        <taxon>Bacteroidota</taxon>
        <taxon>Sphingobacteriia</taxon>
        <taxon>Sphingobacteriales</taxon>
        <taxon>Sphingobacteriaceae</taxon>
        <taxon>Sphingobacterium</taxon>
    </lineage>
</organism>
<evidence type="ECO:0000259" key="4">
    <source>
        <dbReference type="Pfam" id="PF01212"/>
    </source>
</evidence>
<sequence length="348" mass="38790">MYSFKNDYSEGAHPLILQKLAATNEEQQPGYGEDSFSVSARSRLREEMQNDNAAIYFVSGGTQANLLVISYLLRPHEAVISARTGHIYANETGAIESTGHRIITVETDDGKVAPAALLEVLKAYHLRPHVVKPRMLYISNSTEIGTVYTKAELSALFQLCNENGLLLFLDGARLGHALTADTNDLTLADVAAYTHVFYVGGTKNGALLGEAIVFQSATLAPEFDYNLKQKGALLAKGRLLGIQFDQLFADRLYFRLAHDANQMAYRMATAIEQCGYPFLTTPVTNQLFPILPRTVIDKLAALYSFYIWKTIDNQHDAIRIITSWATQEAVVEQFCRDFKKIHEEITRS</sequence>